<keyword evidence="1" id="KW-0812">Transmembrane</keyword>
<feature type="transmembrane region" description="Helical" evidence="1">
    <location>
        <begin position="76"/>
        <end position="99"/>
    </location>
</feature>
<evidence type="ECO:0000313" key="3">
    <source>
        <dbReference type="Proteomes" id="UP001597307"/>
    </source>
</evidence>
<evidence type="ECO:0000256" key="1">
    <source>
        <dbReference type="SAM" id="Phobius"/>
    </source>
</evidence>
<organism evidence="2 3">
    <name type="scientific">Arthrobacter flavus</name>
    <dbReference type="NCBI Taxonomy" id="95172"/>
    <lineage>
        <taxon>Bacteria</taxon>
        <taxon>Bacillati</taxon>
        <taxon>Actinomycetota</taxon>
        <taxon>Actinomycetes</taxon>
        <taxon>Micrococcales</taxon>
        <taxon>Micrococcaceae</taxon>
        <taxon>Arthrobacter</taxon>
    </lineage>
</organism>
<dbReference type="RefSeq" id="WP_343880842.1">
    <property type="nucleotide sequence ID" value="NZ_BAAAIJ010000051.1"/>
</dbReference>
<proteinExistence type="predicted"/>
<accession>A0ABW4QAH2</accession>
<dbReference type="InterPro" id="IPR019099">
    <property type="entry name" value="Uncharacterised_PGPGW_TM"/>
</dbReference>
<gene>
    <name evidence="2" type="ORF">ACFSFX_14145</name>
</gene>
<dbReference type="Pfam" id="PF09656">
    <property type="entry name" value="PGPGW"/>
    <property type="match status" value="1"/>
</dbReference>
<dbReference type="EMBL" id="JBHUGA010000060">
    <property type="protein sequence ID" value="MFD1847730.1"/>
    <property type="molecule type" value="Genomic_DNA"/>
</dbReference>
<protein>
    <submittedName>
        <fullName evidence="2">PGPGW domain-containing protein</fullName>
    </submittedName>
</protein>
<dbReference type="Proteomes" id="UP001597307">
    <property type="component" value="Unassembled WGS sequence"/>
</dbReference>
<evidence type="ECO:0000313" key="2">
    <source>
        <dbReference type="EMBL" id="MFD1847730.1"/>
    </source>
</evidence>
<keyword evidence="1" id="KW-0472">Membrane</keyword>
<feature type="transmembrane region" description="Helical" evidence="1">
    <location>
        <begin position="119"/>
        <end position="140"/>
    </location>
</feature>
<feature type="transmembrane region" description="Helical" evidence="1">
    <location>
        <begin position="12"/>
        <end position="32"/>
    </location>
</feature>
<keyword evidence="3" id="KW-1185">Reference proteome</keyword>
<keyword evidence="1" id="KW-1133">Transmembrane helix</keyword>
<sequence length="150" mass="16575">MMKADRVHPWIRRVAIEVGGWTLVVLGIAGLVLPGPGLLLLASGLAVLSFRYPWAERLLHPVMARAMQAAELGMLTWPRIVLSVLGALTLMTTGVIWGLQPDVPGWWPLEERWWLPGGWVTGGTMIGSGIVALGLIVYSYRRFRPSRSEH</sequence>
<reference evidence="3" key="1">
    <citation type="journal article" date="2019" name="Int. J. Syst. Evol. Microbiol.">
        <title>The Global Catalogue of Microorganisms (GCM) 10K type strain sequencing project: providing services to taxonomists for standard genome sequencing and annotation.</title>
        <authorList>
            <consortium name="The Broad Institute Genomics Platform"/>
            <consortium name="The Broad Institute Genome Sequencing Center for Infectious Disease"/>
            <person name="Wu L."/>
            <person name="Ma J."/>
        </authorList>
    </citation>
    <scope>NUCLEOTIDE SEQUENCE [LARGE SCALE GENOMIC DNA]</scope>
    <source>
        <strain evidence="3">JCM 11496</strain>
    </source>
</reference>
<name>A0ABW4QAH2_9MICC</name>
<comment type="caution">
    <text evidence="2">The sequence shown here is derived from an EMBL/GenBank/DDBJ whole genome shotgun (WGS) entry which is preliminary data.</text>
</comment>